<name>A0A1H6TGZ3_9RHOB</name>
<reference evidence="2 3" key="1">
    <citation type="submission" date="2016-10" db="EMBL/GenBank/DDBJ databases">
        <authorList>
            <person name="de Groot N.N."/>
        </authorList>
    </citation>
    <scope>NUCLEOTIDE SEQUENCE [LARGE SCALE GENOMIC DNA]</scope>
    <source>
        <strain evidence="2 3">DSM 29340</strain>
    </source>
</reference>
<dbReference type="STRING" id="1227549.SAMN05444007_102277"/>
<dbReference type="Gene3D" id="3.40.50.880">
    <property type="match status" value="1"/>
</dbReference>
<dbReference type="RefSeq" id="WP_092362701.1">
    <property type="nucleotide sequence ID" value="NZ_BMGV01000002.1"/>
</dbReference>
<dbReference type="InterPro" id="IPR029062">
    <property type="entry name" value="Class_I_gatase-like"/>
</dbReference>
<keyword evidence="3" id="KW-1185">Reference proteome</keyword>
<accession>A0A1H6TGZ3</accession>
<dbReference type="CDD" id="cd01741">
    <property type="entry name" value="GATase1_1"/>
    <property type="match status" value="1"/>
</dbReference>
<dbReference type="PANTHER" id="PTHR42695:SF5">
    <property type="entry name" value="GLUTAMINE AMIDOTRANSFERASE YLR126C-RELATED"/>
    <property type="match status" value="1"/>
</dbReference>
<dbReference type="InterPro" id="IPR017926">
    <property type="entry name" value="GATASE"/>
</dbReference>
<gene>
    <name evidence="2" type="ORF">SAMN05444007_102277</name>
</gene>
<sequence length="226" mass="24423">MKIGILQTGHAPDALIETTGDYDRMFARLLDGHGFTFETYPVVDGVFPDGADVADGWLITGSRHGAYDNLPWIAPLEDLIRQIKAEGRPLIGVCFGHQIIAQALGGKVEKFDGGWSIGRTEYDLDGQPVTLNAWHQDQVVALPDGATVLAGNGFCRYAVVAYGDRIWTIQPHPEYDTDFIAGLIRTRGRGVVPDAQLDAASAGLDGPVDNAVIAERMAGFFKKARA</sequence>
<dbReference type="SUPFAM" id="SSF52317">
    <property type="entry name" value="Class I glutamine amidotransferase-like"/>
    <property type="match status" value="1"/>
</dbReference>
<dbReference type="Proteomes" id="UP000199379">
    <property type="component" value="Unassembled WGS sequence"/>
</dbReference>
<dbReference type="OrthoDB" id="7365442at2"/>
<evidence type="ECO:0000259" key="1">
    <source>
        <dbReference type="Pfam" id="PF00117"/>
    </source>
</evidence>
<dbReference type="PROSITE" id="PS51273">
    <property type="entry name" value="GATASE_TYPE_1"/>
    <property type="match status" value="1"/>
</dbReference>
<dbReference type="Pfam" id="PF00117">
    <property type="entry name" value="GATase"/>
    <property type="match status" value="1"/>
</dbReference>
<dbReference type="GO" id="GO:0005829">
    <property type="term" value="C:cytosol"/>
    <property type="evidence" value="ECO:0007669"/>
    <property type="project" value="TreeGrafter"/>
</dbReference>
<evidence type="ECO:0000313" key="3">
    <source>
        <dbReference type="Proteomes" id="UP000199379"/>
    </source>
</evidence>
<organism evidence="2 3">
    <name type="scientific">Cribrihabitans marinus</name>
    <dbReference type="NCBI Taxonomy" id="1227549"/>
    <lineage>
        <taxon>Bacteria</taxon>
        <taxon>Pseudomonadati</taxon>
        <taxon>Pseudomonadota</taxon>
        <taxon>Alphaproteobacteria</taxon>
        <taxon>Rhodobacterales</taxon>
        <taxon>Paracoccaceae</taxon>
        <taxon>Cribrihabitans</taxon>
    </lineage>
</organism>
<dbReference type="InterPro" id="IPR044992">
    <property type="entry name" value="ChyE-like"/>
</dbReference>
<feature type="domain" description="Glutamine amidotransferase" evidence="1">
    <location>
        <begin position="77"/>
        <end position="175"/>
    </location>
</feature>
<protein>
    <submittedName>
        <fullName evidence="2">GMP synthase (Glutamine-hydrolysing)</fullName>
    </submittedName>
</protein>
<dbReference type="EMBL" id="FNYD01000002">
    <property type="protein sequence ID" value="SEI75550.1"/>
    <property type="molecule type" value="Genomic_DNA"/>
</dbReference>
<proteinExistence type="predicted"/>
<dbReference type="AlphaFoldDB" id="A0A1H6TGZ3"/>
<evidence type="ECO:0000313" key="2">
    <source>
        <dbReference type="EMBL" id="SEI75550.1"/>
    </source>
</evidence>
<dbReference type="PANTHER" id="PTHR42695">
    <property type="entry name" value="GLUTAMINE AMIDOTRANSFERASE YLR126C-RELATED"/>
    <property type="match status" value="1"/>
</dbReference>